<protein>
    <submittedName>
        <fullName evidence="2">Thioesterase</fullName>
    </submittedName>
</protein>
<dbReference type="OrthoDB" id="4276066at2"/>
<dbReference type="Pfam" id="PF12697">
    <property type="entry name" value="Abhydrolase_6"/>
    <property type="match status" value="1"/>
</dbReference>
<sequence>MSSAVRPRMVNAGGVPMSALLAEVAEPRAVVVALHGGGTTSAYFDCPGQPHLSLLRTGAALGYTVIGLDRPGYGSSALYPEAMEDPEQRVRLAYLAVDRILGDRDRGAGLFVVGHSNGCELALRMAADDRGAELLGLELAGTGLRYQPAAQNVLSTARPDQRPVGLRELLWEPASLYPDDVRGITNASPGATYEAAMVAGWPQRDFPALAGRVRVPVRFSFAEHEKIWQSDSAARREIREIFTAAPSFTSNEEPGSGHNLSVGFGAQRYHRSVLSFVEECAAAAGAAQDSEVG</sequence>
<dbReference type="EMBL" id="LFOE01000021">
    <property type="protein sequence ID" value="OBY31053.1"/>
    <property type="molecule type" value="Genomic_DNA"/>
</dbReference>
<keyword evidence="3" id="KW-1185">Reference proteome</keyword>
<dbReference type="InterPro" id="IPR029058">
    <property type="entry name" value="AB_hydrolase_fold"/>
</dbReference>
<dbReference type="STRING" id="354243.BST28_09095"/>
<accession>A0A1B8SE86</accession>
<evidence type="ECO:0000313" key="3">
    <source>
        <dbReference type="Proteomes" id="UP000092668"/>
    </source>
</evidence>
<comment type="caution">
    <text evidence="2">The sequence shown here is derived from an EMBL/GenBank/DDBJ whole genome shotgun (WGS) entry which is preliminary data.</text>
</comment>
<dbReference type="SUPFAM" id="SSF53474">
    <property type="entry name" value="alpha/beta-Hydrolases"/>
    <property type="match status" value="1"/>
</dbReference>
<feature type="domain" description="AB hydrolase-1" evidence="1">
    <location>
        <begin position="31"/>
        <end position="260"/>
    </location>
</feature>
<dbReference type="Proteomes" id="UP000092668">
    <property type="component" value="Unassembled WGS sequence"/>
</dbReference>
<gene>
    <name evidence="2" type="ORF">ACT18_14290</name>
</gene>
<organism evidence="2 3">
    <name type="scientific">Mycolicibacter kumamotonensis</name>
    <dbReference type="NCBI Taxonomy" id="354243"/>
    <lineage>
        <taxon>Bacteria</taxon>
        <taxon>Bacillati</taxon>
        <taxon>Actinomycetota</taxon>
        <taxon>Actinomycetes</taxon>
        <taxon>Mycobacteriales</taxon>
        <taxon>Mycobacteriaceae</taxon>
        <taxon>Mycolicibacter</taxon>
    </lineage>
</organism>
<dbReference type="Gene3D" id="3.40.50.1820">
    <property type="entry name" value="alpha/beta hydrolase"/>
    <property type="match status" value="1"/>
</dbReference>
<dbReference type="InterPro" id="IPR000073">
    <property type="entry name" value="AB_hydrolase_1"/>
</dbReference>
<reference evidence="2 3" key="1">
    <citation type="submission" date="2015-06" db="EMBL/GenBank/DDBJ databases">
        <title>Genome sequence of Mycobacterium kumamotonense strain Roo.</title>
        <authorList>
            <person name="Greninger A.L."/>
            <person name="Cunningham G."/>
            <person name="Miller S."/>
        </authorList>
    </citation>
    <scope>NUCLEOTIDE SEQUENCE [LARGE SCALE GENOMIC DNA]</scope>
    <source>
        <strain evidence="2 3">Roo</strain>
    </source>
</reference>
<proteinExistence type="predicted"/>
<dbReference type="GO" id="GO:0003824">
    <property type="term" value="F:catalytic activity"/>
    <property type="evidence" value="ECO:0007669"/>
    <property type="project" value="UniProtKB-ARBA"/>
</dbReference>
<dbReference type="PATRIC" id="fig|354243.3.peg.2955"/>
<dbReference type="AlphaFoldDB" id="A0A1B8SE86"/>
<evidence type="ECO:0000313" key="2">
    <source>
        <dbReference type="EMBL" id="OBY31053.1"/>
    </source>
</evidence>
<name>A0A1B8SE86_9MYCO</name>
<dbReference type="RefSeq" id="WP_065288538.1">
    <property type="nucleotide sequence ID" value="NZ_LFOE01000021.1"/>
</dbReference>
<evidence type="ECO:0000259" key="1">
    <source>
        <dbReference type="Pfam" id="PF12697"/>
    </source>
</evidence>